<comment type="caution">
    <text evidence="1">The sequence shown here is derived from an EMBL/GenBank/DDBJ whole genome shotgun (WGS) entry which is preliminary data.</text>
</comment>
<dbReference type="EMBL" id="ATDP01000088">
    <property type="protein sequence ID" value="EQB15110.1"/>
    <property type="molecule type" value="Genomic_DNA"/>
</dbReference>
<dbReference type="RefSeq" id="WP_021225988.1">
    <property type="nucleotide sequence ID" value="NZ_ATDP01000088.1"/>
</dbReference>
<reference evidence="1 2" key="1">
    <citation type="journal article" date="2013" name="Genome Announc.">
        <title>Draft Genome Sequence of Sphingobium lactosutens Strain DS20T, Isolated from a Hexachlorocyclohexane Dumpsite.</title>
        <authorList>
            <person name="Kumar R."/>
            <person name="Dwivedi V."/>
            <person name="Negi V."/>
            <person name="Khurana J.P."/>
            <person name="Lal R."/>
        </authorList>
    </citation>
    <scope>NUCLEOTIDE SEQUENCE [LARGE SCALE GENOMIC DNA]</scope>
    <source>
        <strain evidence="1 2">DS20</strain>
    </source>
</reference>
<organism evidence="1 2">
    <name type="scientific">Sphingobium lactosutens DS20</name>
    <dbReference type="NCBI Taxonomy" id="1331060"/>
    <lineage>
        <taxon>Bacteria</taxon>
        <taxon>Pseudomonadati</taxon>
        <taxon>Pseudomonadota</taxon>
        <taxon>Alphaproteobacteria</taxon>
        <taxon>Sphingomonadales</taxon>
        <taxon>Sphingomonadaceae</taxon>
        <taxon>Sphingobium</taxon>
    </lineage>
</organism>
<accession>T0ITD3</accession>
<gene>
    <name evidence="1" type="ORF">RLDS_11500</name>
</gene>
<evidence type="ECO:0000313" key="1">
    <source>
        <dbReference type="EMBL" id="EQB15110.1"/>
    </source>
</evidence>
<keyword evidence="2" id="KW-1185">Reference proteome</keyword>
<name>T0ITD3_9SPHN</name>
<protein>
    <submittedName>
        <fullName evidence="1">Uncharacterized protein</fullName>
    </submittedName>
</protein>
<dbReference type="Proteomes" id="UP000015531">
    <property type="component" value="Unassembled WGS sequence"/>
</dbReference>
<sequence>MKFIVTLQVTAEIEECWEIEATSTEEAQAIIDDGLLHEHRFIRDKVLGEERDREILSIIPAPSEEEPCCQCRNCNWHGSVDKADPVHDMWSRVLPGDIMPAGDCPDCGALVHLVSGA</sequence>
<evidence type="ECO:0000313" key="2">
    <source>
        <dbReference type="Proteomes" id="UP000015531"/>
    </source>
</evidence>
<proteinExistence type="predicted"/>
<dbReference type="AlphaFoldDB" id="T0ITD3"/>
<dbReference type="OrthoDB" id="8482163at2"/>